<evidence type="ECO:0000313" key="1">
    <source>
        <dbReference type="EMBL" id="KAH6637119.1"/>
    </source>
</evidence>
<gene>
    <name evidence="1" type="ORF">F5144DRAFT_207203</name>
</gene>
<keyword evidence="2" id="KW-1185">Reference proteome</keyword>
<proteinExistence type="predicted"/>
<comment type="caution">
    <text evidence="1">The sequence shown here is derived from an EMBL/GenBank/DDBJ whole genome shotgun (WGS) entry which is preliminary data.</text>
</comment>
<reference evidence="1 2" key="1">
    <citation type="journal article" date="2021" name="Nat. Commun.">
        <title>Genetic determinants of endophytism in the Arabidopsis root mycobiome.</title>
        <authorList>
            <person name="Mesny F."/>
            <person name="Miyauchi S."/>
            <person name="Thiergart T."/>
            <person name="Pickel B."/>
            <person name="Atanasova L."/>
            <person name="Karlsson M."/>
            <person name="Huettel B."/>
            <person name="Barry K.W."/>
            <person name="Haridas S."/>
            <person name="Chen C."/>
            <person name="Bauer D."/>
            <person name="Andreopoulos W."/>
            <person name="Pangilinan J."/>
            <person name="LaButti K."/>
            <person name="Riley R."/>
            <person name="Lipzen A."/>
            <person name="Clum A."/>
            <person name="Drula E."/>
            <person name="Henrissat B."/>
            <person name="Kohler A."/>
            <person name="Grigoriev I.V."/>
            <person name="Martin F.M."/>
            <person name="Hacquard S."/>
        </authorList>
    </citation>
    <scope>NUCLEOTIDE SEQUENCE [LARGE SCALE GENOMIC DNA]</scope>
    <source>
        <strain evidence="1 2">MPI-SDFR-AT-0079</strain>
    </source>
</reference>
<evidence type="ECO:0000313" key="2">
    <source>
        <dbReference type="Proteomes" id="UP000724584"/>
    </source>
</evidence>
<dbReference type="EMBL" id="JAGIZQ010000003">
    <property type="protein sequence ID" value="KAH6637119.1"/>
    <property type="molecule type" value="Genomic_DNA"/>
</dbReference>
<name>A0ACB7PEB7_9PEZI</name>
<sequence length="352" mass="39867">MEIHQMMSQAQTEIPGQVLRQQPVYLEDARGVLAPFHLEFVTSAQILIHALKERYSEDGARKVDQGKFAITDAKTSRDIDLRREWKLCFRPGQRVNMSLFFEGIFGKTTTCPSCHAECAGDQDREIECGNCAMIFRRIEIIQPQNDSPSNRDDQTRNGSSNISERSEDTRHDPAQVSHVTDSPSEDEEPLDGAISEYKRVRLLDYGRVRWDPSTCAQELRISKTGLGVTFPGPRTSADHTTLAFVKTTPWPEENRVYSPRHFNLNGEQFFEFEISQNHPSSLFPMVGLRDGAGVVASFGARPFSMITEVKLWVCCNCKWTSSWRSTNICINCHHGFGHGHCTIEKHGVPAYR</sequence>
<organism evidence="1 2">
    <name type="scientific">Chaetomium tenue</name>
    <dbReference type="NCBI Taxonomy" id="1854479"/>
    <lineage>
        <taxon>Eukaryota</taxon>
        <taxon>Fungi</taxon>
        <taxon>Dikarya</taxon>
        <taxon>Ascomycota</taxon>
        <taxon>Pezizomycotina</taxon>
        <taxon>Sordariomycetes</taxon>
        <taxon>Sordariomycetidae</taxon>
        <taxon>Sordariales</taxon>
        <taxon>Chaetomiaceae</taxon>
        <taxon>Chaetomium</taxon>
    </lineage>
</organism>
<accession>A0ACB7PEB7</accession>
<dbReference type="Proteomes" id="UP000724584">
    <property type="component" value="Unassembled WGS sequence"/>
</dbReference>
<protein>
    <submittedName>
        <fullName evidence="1">Uncharacterized protein</fullName>
    </submittedName>
</protein>